<dbReference type="SUPFAM" id="SSF53448">
    <property type="entry name" value="Nucleotide-diphospho-sugar transferases"/>
    <property type="match status" value="1"/>
</dbReference>
<dbReference type="FunFam" id="3.90.550.10:FF:000135">
    <property type="entry name" value="Cellulose synthase-like protein G3"/>
    <property type="match status" value="1"/>
</dbReference>
<feature type="binding site" evidence="9">
    <location>
        <position position="120"/>
    </location>
    <ligand>
        <name>UDP-alpha-D-glucose</name>
        <dbReference type="ChEBI" id="CHEBI:58885"/>
    </ligand>
</feature>
<dbReference type="AlphaFoldDB" id="A0A7I8KZK6"/>
<keyword evidence="3" id="KW-0808">Transferase</keyword>
<accession>A0A7I8KZK6</accession>
<dbReference type="EMBL" id="LR746272">
    <property type="protein sequence ID" value="CAA7402508.1"/>
    <property type="molecule type" value="Genomic_DNA"/>
</dbReference>
<evidence type="ECO:0000256" key="9">
    <source>
        <dbReference type="PIRSR" id="PIRSR605150-2"/>
    </source>
</evidence>
<dbReference type="Pfam" id="PF03552">
    <property type="entry name" value="Cellulose_synt"/>
    <property type="match status" value="2"/>
</dbReference>
<dbReference type="Proteomes" id="UP000663760">
    <property type="component" value="Chromosome 9"/>
</dbReference>
<dbReference type="Gene3D" id="3.90.550.10">
    <property type="entry name" value="Spore Coat Polysaccharide Biosynthesis Protein SpsA, Chain A"/>
    <property type="match status" value="2"/>
</dbReference>
<keyword evidence="7" id="KW-0961">Cell wall biogenesis/degradation</keyword>
<dbReference type="GO" id="GO:0030244">
    <property type="term" value="P:cellulose biosynthetic process"/>
    <property type="evidence" value="ECO:0007669"/>
    <property type="project" value="InterPro"/>
</dbReference>
<dbReference type="GO" id="GO:0012505">
    <property type="term" value="C:endomembrane system"/>
    <property type="evidence" value="ECO:0007669"/>
    <property type="project" value="UniProtKB-SubCell"/>
</dbReference>
<evidence type="ECO:0000313" key="13">
    <source>
        <dbReference type="Proteomes" id="UP000663760"/>
    </source>
</evidence>
<keyword evidence="5 11" id="KW-1133">Transmembrane helix</keyword>
<organism evidence="12 13">
    <name type="scientific">Spirodela intermedia</name>
    <name type="common">Intermediate duckweed</name>
    <dbReference type="NCBI Taxonomy" id="51605"/>
    <lineage>
        <taxon>Eukaryota</taxon>
        <taxon>Viridiplantae</taxon>
        <taxon>Streptophyta</taxon>
        <taxon>Embryophyta</taxon>
        <taxon>Tracheophyta</taxon>
        <taxon>Spermatophyta</taxon>
        <taxon>Magnoliopsida</taxon>
        <taxon>Liliopsida</taxon>
        <taxon>Araceae</taxon>
        <taxon>Lemnoideae</taxon>
        <taxon>Spirodela</taxon>
    </lineage>
</organism>
<dbReference type="OrthoDB" id="72851at2759"/>
<sequence>MAADSTDRGIRQSPALSAARVDPRVHLNRAHAVVYSGAVLALLYHRAVSLLSSTSLLSFFLFLTITVAELVLAFMWALSQVFRWRPLSRKEFPERLPEVVDPKDWPGLDVFVCTADPHREPPMGLVNTVLSAMGFDYPAEKLSVYVSDDGGSQLTLLALVEAARFARHWLPFCRERRLVDRSPEAYFRNTDRDYSDGIKAMYERMKEKVEGVVERGRVIDEDLPEADREVFGRWTSSFTRHDHPSVIQVLLESRKDLDTTGAALPNLVYVSREKNRAFHHNFKAGALNALVRVSGIMSNGHVVLTLDCDMFSNDPQTAQRALCYLLDPAMVTKLAYVQFPQRFRGIDENDIYANEHKRFSHIHPTGMNGFRGPMYLGTGCFFSRRALHELPSPLCSSTDDDDGLADGGGSSSAFSEEAIKMAHEVASCRFDHATGWGSTMGFRYGSIVEDFNTGYELHCEGWESVFCHPQRAAFLGEMPININNVLNQLKRWCVGFLEVAFSKHSPVVYGIRKASLPMGMCYSMISLWGIWCFPIMVYSVLPQMALAHQIPLFPKALDPWFWLYAYLFSAAYGQELVDFLMAGGTIRRWWNDQRMWMLRGATSHLFGVIEFSLKQIGSPAPGFNLTSKVVDDQQSARYKRGVFDFGAESPFSVSLGTVSMVNLSCFVVGLARAIGQRDVERMTSQLLISGFVMANYWPVYEAMFLRRDSGKIPGKIITISALLAGALHGVGFLVLGA</sequence>
<feature type="transmembrane region" description="Helical" evidence="11">
    <location>
        <begin position="651"/>
        <end position="674"/>
    </location>
</feature>
<keyword evidence="4 11" id="KW-0812">Transmembrane</keyword>
<dbReference type="InterPro" id="IPR029044">
    <property type="entry name" value="Nucleotide-diphossugar_trans"/>
</dbReference>
<dbReference type="GO" id="GO:0016020">
    <property type="term" value="C:membrane"/>
    <property type="evidence" value="ECO:0007669"/>
    <property type="project" value="InterPro"/>
</dbReference>
<dbReference type="GO" id="GO:0016760">
    <property type="term" value="F:cellulose synthase (UDP-forming) activity"/>
    <property type="evidence" value="ECO:0007669"/>
    <property type="project" value="InterPro"/>
</dbReference>
<feature type="binding site" evidence="10">
    <location>
        <position position="307"/>
    </location>
    <ligand>
        <name>Mn(2+)</name>
        <dbReference type="ChEBI" id="CHEBI:29035"/>
    </ligand>
</feature>
<evidence type="ECO:0000313" key="12">
    <source>
        <dbReference type="EMBL" id="CAA7402508.1"/>
    </source>
</evidence>
<feature type="active site" evidence="8">
    <location>
        <position position="450"/>
    </location>
</feature>
<feature type="binding site" evidence="10">
    <location>
        <position position="283"/>
    </location>
    <ligand>
        <name>Mn(2+)</name>
        <dbReference type="ChEBI" id="CHEBI:29035"/>
    </ligand>
</feature>
<evidence type="ECO:0000256" key="4">
    <source>
        <dbReference type="ARBA" id="ARBA00022692"/>
    </source>
</evidence>
<name>A0A7I8KZK6_SPIIN</name>
<evidence type="ECO:0000256" key="2">
    <source>
        <dbReference type="ARBA" id="ARBA00022676"/>
    </source>
</evidence>
<evidence type="ECO:0000256" key="10">
    <source>
        <dbReference type="PIRSR" id="PIRSR605150-3"/>
    </source>
</evidence>
<comment type="subcellular location">
    <subcellularLocation>
        <location evidence="1">Endomembrane system</location>
        <topology evidence="1">Multi-pass membrane protein</topology>
    </subcellularLocation>
</comment>
<evidence type="ECO:0000256" key="8">
    <source>
        <dbReference type="PIRSR" id="PIRSR605150-1"/>
    </source>
</evidence>
<gene>
    <name evidence="12" type="ORF">SI8410_09013186</name>
</gene>
<dbReference type="GO" id="GO:0071669">
    <property type="term" value="P:plant-type cell wall organization or biogenesis"/>
    <property type="evidence" value="ECO:0007669"/>
    <property type="project" value="UniProtKB-ARBA"/>
</dbReference>
<feature type="active site" evidence="8">
    <location>
        <position position="149"/>
    </location>
</feature>
<feature type="transmembrane region" description="Helical" evidence="11">
    <location>
        <begin position="716"/>
        <end position="735"/>
    </location>
</feature>
<proteinExistence type="predicted"/>
<feature type="transmembrane region" description="Helical" evidence="11">
    <location>
        <begin position="59"/>
        <end position="79"/>
    </location>
</feature>
<keyword evidence="6 11" id="KW-0472">Membrane</keyword>
<keyword evidence="13" id="KW-1185">Reference proteome</keyword>
<evidence type="ECO:0000256" key="5">
    <source>
        <dbReference type="ARBA" id="ARBA00022989"/>
    </source>
</evidence>
<feature type="transmembrane region" description="Helical" evidence="11">
    <location>
        <begin position="561"/>
        <end position="584"/>
    </location>
</feature>
<evidence type="ECO:0000256" key="7">
    <source>
        <dbReference type="ARBA" id="ARBA00023316"/>
    </source>
</evidence>
<evidence type="ECO:0000256" key="6">
    <source>
        <dbReference type="ARBA" id="ARBA00023136"/>
    </source>
</evidence>
<evidence type="ECO:0000256" key="3">
    <source>
        <dbReference type="ARBA" id="ARBA00022679"/>
    </source>
</evidence>
<feature type="binding site" evidence="9">
    <location>
        <position position="149"/>
    </location>
    <ligand>
        <name>UDP-alpha-D-glucose</name>
        <dbReference type="ChEBI" id="CHEBI:58885"/>
    </ligand>
</feature>
<protein>
    <submittedName>
        <fullName evidence="12">Uncharacterized protein</fullName>
    </submittedName>
</protein>
<keyword evidence="2" id="KW-0328">Glycosyltransferase</keyword>
<reference evidence="12" key="1">
    <citation type="submission" date="2020-02" db="EMBL/GenBank/DDBJ databases">
        <authorList>
            <person name="Scholz U."/>
            <person name="Mascher M."/>
            <person name="Fiebig A."/>
        </authorList>
    </citation>
    <scope>NUCLEOTIDE SEQUENCE</scope>
</reference>
<evidence type="ECO:0000256" key="11">
    <source>
        <dbReference type="SAM" id="Phobius"/>
    </source>
</evidence>
<dbReference type="GO" id="GO:0071555">
    <property type="term" value="P:cell wall organization"/>
    <property type="evidence" value="ECO:0007669"/>
    <property type="project" value="UniProtKB-KW"/>
</dbReference>
<dbReference type="PANTHER" id="PTHR13301">
    <property type="entry name" value="X-BOX TRANSCRIPTION FACTOR-RELATED"/>
    <property type="match status" value="1"/>
</dbReference>
<feature type="transmembrane region" description="Helical" evidence="11">
    <location>
        <begin position="521"/>
        <end position="541"/>
    </location>
</feature>
<feature type="transmembrane region" description="Helical" evidence="11">
    <location>
        <begin position="686"/>
        <end position="704"/>
    </location>
</feature>
<evidence type="ECO:0000256" key="1">
    <source>
        <dbReference type="ARBA" id="ARBA00004127"/>
    </source>
</evidence>
<dbReference type="InterPro" id="IPR005150">
    <property type="entry name" value="Cellulose_synth"/>
</dbReference>